<reference evidence="10 11" key="1">
    <citation type="submission" date="2016-02" db="EMBL/GenBank/DDBJ databases">
        <title>Genome sequence of Clostridium thermobutyricum DSM 4928.</title>
        <authorList>
            <person name="Poehlein A."/>
            <person name="Daniel R."/>
        </authorList>
    </citation>
    <scope>NUCLEOTIDE SEQUENCE [LARGE SCALE GENOMIC DNA]</scope>
    <source>
        <strain evidence="10 11">DSM 4928</strain>
    </source>
</reference>
<dbReference type="FunFam" id="3.40.50.300:FF:000527">
    <property type="entry name" value="Tyrosine-protein kinase etk"/>
    <property type="match status" value="1"/>
</dbReference>
<dbReference type="Pfam" id="PF13614">
    <property type="entry name" value="AAA_31"/>
    <property type="match status" value="1"/>
</dbReference>
<dbReference type="GO" id="GO:0005886">
    <property type="term" value="C:plasma membrane"/>
    <property type="evidence" value="ECO:0007669"/>
    <property type="project" value="UniProtKB-ARBA"/>
</dbReference>
<evidence type="ECO:0000256" key="6">
    <source>
        <dbReference type="ARBA" id="ARBA00022840"/>
    </source>
</evidence>
<evidence type="ECO:0000256" key="8">
    <source>
        <dbReference type="ARBA" id="ARBA00051245"/>
    </source>
</evidence>
<evidence type="ECO:0000256" key="2">
    <source>
        <dbReference type="ARBA" id="ARBA00011903"/>
    </source>
</evidence>
<dbReference type="RefSeq" id="WP_080023221.1">
    <property type="nucleotide sequence ID" value="NZ_LTAY01000048.1"/>
</dbReference>
<dbReference type="InterPro" id="IPR027417">
    <property type="entry name" value="P-loop_NTPase"/>
</dbReference>
<dbReference type="EMBL" id="LTAY01000048">
    <property type="protein sequence ID" value="OPX47469.1"/>
    <property type="molecule type" value="Genomic_DNA"/>
</dbReference>
<keyword evidence="6" id="KW-0067">ATP-binding</keyword>
<feature type="domain" description="AAA" evidence="9">
    <location>
        <begin position="34"/>
        <end position="173"/>
    </location>
</feature>
<comment type="caution">
    <text evidence="10">The sequence shown here is derived from an EMBL/GenBank/DDBJ whole genome shotgun (WGS) entry which is preliminary data.</text>
</comment>
<dbReference type="InterPro" id="IPR025669">
    <property type="entry name" value="AAA_dom"/>
</dbReference>
<keyword evidence="3 10" id="KW-0808">Transferase</keyword>
<evidence type="ECO:0000313" key="11">
    <source>
        <dbReference type="Proteomes" id="UP000191448"/>
    </source>
</evidence>
<evidence type="ECO:0000256" key="5">
    <source>
        <dbReference type="ARBA" id="ARBA00022777"/>
    </source>
</evidence>
<sequence length="215" mass="24071">MLIIEKSPKSIAAESYRTLRTNIKYSSFDKDMKRILFTSSIPGEGKSTTASNIALAFAQEEKKVIIIDCDLRRSNVHKEFNISNRTGLTNVLISKEDINKHIQNYNKYLDILTAGVVPPNPSEMLSSKAMSDLLDKLDKEYDVIIIDSPPIKAVTDAQILSRIVDGVVLVVRSGFSKKEAVLETKSEIEKVGGKIIGTVLNRAEGTREKYYYYYG</sequence>
<evidence type="ECO:0000256" key="3">
    <source>
        <dbReference type="ARBA" id="ARBA00022679"/>
    </source>
</evidence>
<keyword evidence="7" id="KW-0829">Tyrosine-protein kinase</keyword>
<dbReference type="GO" id="GO:0042802">
    <property type="term" value="F:identical protein binding"/>
    <property type="evidence" value="ECO:0007669"/>
    <property type="project" value="UniProtKB-ARBA"/>
</dbReference>
<evidence type="ECO:0000256" key="7">
    <source>
        <dbReference type="ARBA" id="ARBA00023137"/>
    </source>
</evidence>
<accession>A0A1V4SUC4</accession>
<evidence type="ECO:0000313" key="10">
    <source>
        <dbReference type="EMBL" id="OPX47469.1"/>
    </source>
</evidence>
<dbReference type="AlphaFoldDB" id="A0A1V4SUC4"/>
<dbReference type="InterPro" id="IPR050445">
    <property type="entry name" value="Bact_polysacc_biosynth/exp"/>
</dbReference>
<gene>
    <name evidence="10" type="primary">ywqD</name>
    <name evidence="10" type="ORF">CLTHE_20320</name>
</gene>
<evidence type="ECO:0000256" key="4">
    <source>
        <dbReference type="ARBA" id="ARBA00022741"/>
    </source>
</evidence>
<dbReference type="PANTHER" id="PTHR32309:SF13">
    <property type="entry name" value="FERRIC ENTEROBACTIN TRANSPORT PROTEIN FEPE"/>
    <property type="match status" value="1"/>
</dbReference>
<dbReference type="GO" id="GO:0005524">
    <property type="term" value="F:ATP binding"/>
    <property type="evidence" value="ECO:0007669"/>
    <property type="project" value="UniProtKB-KW"/>
</dbReference>
<dbReference type="Proteomes" id="UP000191448">
    <property type="component" value="Unassembled WGS sequence"/>
</dbReference>
<comment type="catalytic activity">
    <reaction evidence="8">
        <text>L-tyrosyl-[protein] + ATP = O-phospho-L-tyrosyl-[protein] + ADP + H(+)</text>
        <dbReference type="Rhea" id="RHEA:10596"/>
        <dbReference type="Rhea" id="RHEA-COMP:10136"/>
        <dbReference type="Rhea" id="RHEA-COMP:20101"/>
        <dbReference type="ChEBI" id="CHEBI:15378"/>
        <dbReference type="ChEBI" id="CHEBI:30616"/>
        <dbReference type="ChEBI" id="CHEBI:46858"/>
        <dbReference type="ChEBI" id="CHEBI:61978"/>
        <dbReference type="ChEBI" id="CHEBI:456216"/>
        <dbReference type="EC" id="2.7.10.2"/>
    </reaction>
</comment>
<dbReference type="PANTHER" id="PTHR32309">
    <property type="entry name" value="TYROSINE-PROTEIN KINASE"/>
    <property type="match status" value="1"/>
</dbReference>
<dbReference type="Gene3D" id="3.40.50.300">
    <property type="entry name" value="P-loop containing nucleotide triphosphate hydrolases"/>
    <property type="match status" value="1"/>
</dbReference>
<dbReference type="OrthoDB" id="9794577at2"/>
<evidence type="ECO:0000256" key="1">
    <source>
        <dbReference type="ARBA" id="ARBA00007316"/>
    </source>
</evidence>
<dbReference type="SUPFAM" id="SSF52540">
    <property type="entry name" value="P-loop containing nucleoside triphosphate hydrolases"/>
    <property type="match status" value="1"/>
</dbReference>
<dbReference type="InterPro" id="IPR005702">
    <property type="entry name" value="Wzc-like_C"/>
</dbReference>
<proteinExistence type="inferred from homology"/>
<protein>
    <recommendedName>
        <fullName evidence="2">non-specific protein-tyrosine kinase</fullName>
        <ecNumber evidence="2">2.7.10.2</ecNumber>
    </recommendedName>
</protein>
<organism evidence="10 11">
    <name type="scientific">Clostridium thermobutyricum DSM 4928</name>
    <dbReference type="NCBI Taxonomy" id="1121339"/>
    <lineage>
        <taxon>Bacteria</taxon>
        <taxon>Bacillati</taxon>
        <taxon>Bacillota</taxon>
        <taxon>Clostridia</taxon>
        <taxon>Eubacteriales</taxon>
        <taxon>Clostridiaceae</taxon>
        <taxon>Clostridium</taxon>
    </lineage>
</organism>
<keyword evidence="5 10" id="KW-0418">Kinase</keyword>
<dbReference type="NCBIfam" id="TIGR01007">
    <property type="entry name" value="eps_fam"/>
    <property type="match status" value="1"/>
</dbReference>
<comment type="similarity">
    <text evidence="1">Belongs to the CpsD/CapB family.</text>
</comment>
<keyword evidence="4" id="KW-0547">Nucleotide-binding</keyword>
<evidence type="ECO:0000259" key="9">
    <source>
        <dbReference type="Pfam" id="PF13614"/>
    </source>
</evidence>
<dbReference type="EC" id="2.7.10.2" evidence="2"/>
<name>A0A1V4SUC4_9CLOT</name>
<dbReference type="GO" id="GO:0004715">
    <property type="term" value="F:non-membrane spanning protein tyrosine kinase activity"/>
    <property type="evidence" value="ECO:0007669"/>
    <property type="project" value="UniProtKB-EC"/>
</dbReference>
<dbReference type="CDD" id="cd05387">
    <property type="entry name" value="BY-kinase"/>
    <property type="match status" value="1"/>
</dbReference>